<proteinExistence type="predicted"/>
<organism evidence="1 2">
    <name type="scientific">Streptomyces citrinus</name>
    <dbReference type="NCBI Taxonomy" id="3118173"/>
    <lineage>
        <taxon>Bacteria</taxon>
        <taxon>Bacillati</taxon>
        <taxon>Actinomycetota</taxon>
        <taxon>Actinomycetes</taxon>
        <taxon>Kitasatosporales</taxon>
        <taxon>Streptomycetaceae</taxon>
        <taxon>Streptomyces</taxon>
    </lineage>
</organism>
<evidence type="ECO:0000313" key="2">
    <source>
        <dbReference type="Proteomes" id="UP001432251"/>
    </source>
</evidence>
<sequence length="161" mass="17529">MTDPGAAGFETGRARTGRTVEETMMRNCQLDLPLTLTRWVTSDHQVAVDSVFTYDPCDPLVVTVAFQAADEWPVRWAVARDLIADGLATRSGEGDVALWPLYDLGSDPVSVCLRVSNPGGTALFEIPYEPIAAWLDETYGLVARGGELDGVEWDDLLQPAD</sequence>
<reference evidence="1" key="1">
    <citation type="journal article" date="2025" name="Int. J. Syst. Evol. Microbiol.">
        <title>Streptomyces citrinus sp. nov., with yellow diffusible pigment.</title>
        <authorList>
            <person name="He Y."/>
            <person name="Yang E."/>
            <person name="Xu J."/>
            <person name="Sun Y."/>
            <person name="Sun L."/>
        </authorList>
    </citation>
    <scope>NUCLEOTIDE SEQUENCE</scope>
    <source>
        <strain evidence="1">Q6</strain>
    </source>
</reference>
<accession>A0ACD5A4M7</accession>
<gene>
    <name evidence="1" type="ORF">V2W30_01230</name>
</gene>
<protein>
    <submittedName>
        <fullName evidence="1">SsgA family sporulation/cell division regulator</fullName>
    </submittedName>
</protein>
<dbReference type="EMBL" id="CP146022">
    <property type="protein sequence ID" value="WWQ62123.1"/>
    <property type="molecule type" value="Genomic_DNA"/>
</dbReference>
<dbReference type="Proteomes" id="UP001432251">
    <property type="component" value="Chromosome"/>
</dbReference>
<keyword evidence="2" id="KW-1185">Reference proteome</keyword>
<evidence type="ECO:0000313" key="1">
    <source>
        <dbReference type="EMBL" id="WWQ62123.1"/>
    </source>
</evidence>
<name>A0ACD5A4M7_9ACTN</name>